<dbReference type="Proteomes" id="UP000800039">
    <property type="component" value="Unassembled WGS sequence"/>
</dbReference>
<feature type="compositionally biased region" description="Basic residues" evidence="1">
    <location>
        <begin position="601"/>
        <end position="614"/>
    </location>
</feature>
<dbReference type="EMBL" id="ML976614">
    <property type="protein sequence ID" value="KAF1850663.1"/>
    <property type="molecule type" value="Genomic_DNA"/>
</dbReference>
<reference evidence="2" key="1">
    <citation type="submission" date="2020-01" db="EMBL/GenBank/DDBJ databases">
        <authorList>
            <consortium name="DOE Joint Genome Institute"/>
            <person name="Haridas S."/>
            <person name="Albert R."/>
            <person name="Binder M."/>
            <person name="Bloem J."/>
            <person name="Labutti K."/>
            <person name="Salamov A."/>
            <person name="Andreopoulos B."/>
            <person name="Baker S.E."/>
            <person name="Barry K."/>
            <person name="Bills G."/>
            <person name="Bluhm B.H."/>
            <person name="Cannon C."/>
            <person name="Castanera R."/>
            <person name="Culley D.E."/>
            <person name="Daum C."/>
            <person name="Ezra D."/>
            <person name="Gonzalez J.B."/>
            <person name="Henrissat B."/>
            <person name="Kuo A."/>
            <person name="Liang C."/>
            <person name="Lipzen A."/>
            <person name="Lutzoni F."/>
            <person name="Magnuson J."/>
            <person name="Mondo S."/>
            <person name="Nolan M."/>
            <person name="Ohm R."/>
            <person name="Pangilinan J."/>
            <person name="Park H.-J."/>
            <person name="Ramirez L."/>
            <person name="Alfaro M."/>
            <person name="Sun H."/>
            <person name="Tritt A."/>
            <person name="Yoshinaga Y."/>
            <person name="Zwiers L.-H."/>
            <person name="Turgeon B.G."/>
            <person name="Goodwin S.B."/>
            <person name="Spatafora J.W."/>
            <person name="Crous P.W."/>
            <person name="Grigoriev I.V."/>
        </authorList>
    </citation>
    <scope>NUCLEOTIDE SEQUENCE</scope>
    <source>
        <strain evidence="2">CBS 394.84</strain>
    </source>
</reference>
<feature type="region of interest" description="Disordered" evidence="1">
    <location>
        <begin position="351"/>
        <end position="378"/>
    </location>
</feature>
<dbReference type="OrthoDB" id="3792684at2759"/>
<sequence length="636" mass="69886">MPDPVIKKEQSPEASVMAMPPMSTAVSTAITLTAPAISMSDTEDVKPPKLRPKPYIVVEQTHVAPSAYYGSSPRKYRLSGRSNPSTRVFARAPPILARLPSRATSATATGRVNKPNITTTNLAKTPTLSSIKKILEEIGKLTNKKHNRMNEHDSGGGAAGNEMSYSVLPPMMNMQDGVDETVTMTRSDLENIRGHLQMLQNATATSEQHVSEQRLVIGELVTFNHSIHTMVQQLDNRMVKVEYDNTNLRSMLTSHSDFTNGVPQSAPAVRPTWHRSGTGRRSRSPSPTQLEYRDRAGWEGGESIPTGTVSSDVKKTKARKQLQIQIPGKISAPSFAAGLPTPLTRTATTLSAGPSALSSSFPKTPITPGRIGPNSNKKSATAINKRKIHNLDKLVPPTYAQIPIVPLTDTEVIVYFFQSLARPIVALRLYARNWGPASIVDVLNEHRDISPPYLRNTASVKCTTAIKKGRDKFGDEWEDAHREVFRKADDVKATDLIYLSGDEVDLAVDYDVRSLSVGLRKHPKDGVDGGIFTRCVKYCHETGAPYTLFNVWQLAADLQEGRVPQHPPSPIAPGVTPRFRRGQLKLDDTDDDYEDIPSPTPRRKVIAPQRRRRGNINTYTSAASDSSMGYEDDAAM</sequence>
<accession>A0A9P4GQB1</accession>
<dbReference type="AlphaFoldDB" id="A0A9P4GQB1"/>
<organism evidence="2 3">
    <name type="scientific">Cucurbitaria berberidis CBS 394.84</name>
    <dbReference type="NCBI Taxonomy" id="1168544"/>
    <lineage>
        <taxon>Eukaryota</taxon>
        <taxon>Fungi</taxon>
        <taxon>Dikarya</taxon>
        <taxon>Ascomycota</taxon>
        <taxon>Pezizomycotina</taxon>
        <taxon>Dothideomycetes</taxon>
        <taxon>Pleosporomycetidae</taxon>
        <taxon>Pleosporales</taxon>
        <taxon>Pleosporineae</taxon>
        <taxon>Cucurbitariaceae</taxon>
        <taxon>Cucurbitaria</taxon>
    </lineage>
</organism>
<dbReference type="RefSeq" id="XP_040793226.1">
    <property type="nucleotide sequence ID" value="XM_040931520.1"/>
</dbReference>
<evidence type="ECO:0000256" key="1">
    <source>
        <dbReference type="SAM" id="MobiDB-lite"/>
    </source>
</evidence>
<feature type="region of interest" description="Disordered" evidence="1">
    <location>
        <begin position="257"/>
        <end position="316"/>
    </location>
</feature>
<feature type="compositionally biased region" description="Polar residues" evidence="1">
    <location>
        <begin position="615"/>
        <end position="627"/>
    </location>
</feature>
<proteinExistence type="predicted"/>
<evidence type="ECO:0000313" key="2">
    <source>
        <dbReference type="EMBL" id="KAF1850663.1"/>
    </source>
</evidence>
<protein>
    <submittedName>
        <fullName evidence="2">Uncharacterized protein</fullName>
    </submittedName>
</protein>
<keyword evidence="3" id="KW-1185">Reference proteome</keyword>
<gene>
    <name evidence="2" type="ORF">K460DRAFT_350691</name>
</gene>
<dbReference type="GeneID" id="63848772"/>
<comment type="caution">
    <text evidence="2">The sequence shown here is derived from an EMBL/GenBank/DDBJ whole genome shotgun (WGS) entry which is preliminary data.</text>
</comment>
<evidence type="ECO:0000313" key="3">
    <source>
        <dbReference type="Proteomes" id="UP000800039"/>
    </source>
</evidence>
<name>A0A9P4GQB1_9PLEO</name>
<feature type="region of interest" description="Disordered" evidence="1">
    <location>
        <begin position="562"/>
        <end position="636"/>
    </location>
</feature>